<keyword evidence="4" id="KW-1185">Reference proteome</keyword>
<keyword evidence="1" id="KW-0812">Transmembrane</keyword>
<reference evidence="2 4" key="1">
    <citation type="journal article" date="2008" name="Science">
        <title>The Physcomitrella genome reveals evolutionary insights into the conquest of land by plants.</title>
        <authorList>
            <person name="Rensing S."/>
            <person name="Lang D."/>
            <person name="Zimmer A."/>
            <person name="Terry A."/>
            <person name="Salamov A."/>
            <person name="Shapiro H."/>
            <person name="Nishiyama T."/>
            <person name="Perroud P.-F."/>
            <person name="Lindquist E."/>
            <person name="Kamisugi Y."/>
            <person name="Tanahashi T."/>
            <person name="Sakakibara K."/>
            <person name="Fujita T."/>
            <person name="Oishi K."/>
            <person name="Shin-I T."/>
            <person name="Kuroki Y."/>
            <person name="Toyoda A."/>
            <person name="Suzuki Y."/>
            <person name="Hashimoto A."/>
            <person name="Yamaguchi K."/>
            <person name="Sugano A."/>
            <person name="Kohara Y."/>
            <person name="Fujiyama A."/>
            <person name="Anterola A."/>
            <person name="Aoki S."/>
            <person name="Ashton N."/>
            <person name="Barbazuk W.B."/>
            <person name="Barker E."/>
            <person name="Bennetzen J."/>
            <person name="Bezanilla M."/>
            <person name="Blankenship R."/>
            <person name="Cho S.H."/>
            <person name="Dutcher S."/>
            <person name="Estelle M."/>
            <person name="Fawcett J.A."/>
            <person name="Gundlach H."/>
            <person name="Hanada K."/>
            <person name="Heyl A."/>
            <person name="Hicks K.A."/>
            <person name="Hugh J."/>
            <person name="Lohr M."/>
            <person name="Mayer K."/>
            <person name="Melkozernov A."/>
            <person name="Murata T."/>
            <person name="Nelson D."/>
            <person name="Pils B."/>
            <person name="Prigge M."/>
            <person name="Reiss B."/>
            <person name="Renner T."/>
            <person name="Rombauts S."/>
            <person name="Rushton P."/>
            <person name="Sanderfoot A."/>
            <person name="Schween G."/>
            <person name="Shiu S.-H."/>
            <person name="Stueber K."/>
            <person name="Theodoulou F.L."/>
            <person name="Tu H."/>
            <person name="Van de Peer Y."/>
            <person name="Verrier P.J."/>
            <person name="Waters E."/>
            <person name="Wood A."/>
            <person name="Yang L."/>
            <person name="Cove D."/>
            <person name="Cuming A."/>
            <person name="Hasebe M."/>
            <person name="Lucas S."/>
            <person name="Mishler D.B."/>
            <person name="Reski R."/>
            <person name="Grigoriev I."/>
            <person name="Quatrano R.S."/>
            <person name="Boore J.L."/>
        </authorList>
    </citation>
    <scope>NUCLEOTIDE SEQUENCE [LARGE SCALE GENOMIC DNA]</scope>
    <source>
        <strain evidence="3 4">cv. Gransden 2004</strain>
    </source>
</reference>
<evidence type="ECO:0000313" key="2">
    <source>
        <dbReference type="EMBL" id="PNR35684.1"/>
    </source>
</evidence>
<dbReference type="EMBL" id="ABEU02000017">
    <property type="protein sequence ID" value="PNR35684.1"/>
    <property type="molecule type" value="Genomic_DNA"/>
</dbReference>
<dbReference type="EnsemblPlants" id="Pp3c17_1320V3.3">
    <property type="protein sequence ID" value="Pp3c17_1320V3.3"/>
    <property type="gene ID" value="Pp3c17_1320"/>
</dbReference>
<dbReference type="Gramene" id="Pp3c17_1320V3.1">
    <property type="protein sequence ID" value="Pp3c17_1320V3.1"/>
    <property type="gene ID" value="Pp3c17_1320"/>
</dbReference>
<accession>A0A2K1J2D2</accession>
<sequence length="107" mass="12052">MKVGMKDTGSLSLLLSRVRCVFFITFTFWVIFGRRISHDGKLAALWGRSMSHFQTSRLPSSKTEPSSCALQALERPCAGGGGTICIFICNFGVQIRMRWSTKQYLLR</sequence>
<dbReference type="RefSeq" id="XP_024400427.1">
    <property type="nucleotide sequence ID" value="XM_024544659.2"/>
</dbReference>
<dbReference type="Gramene" id="Pp3c17_1320V3.3">
    <property type="protein sequence ID" value="Pp3c17_1320V3.3"/>
    <property type="gene ID" value="Pp3c17_1320"/>
</dbReference>
<dbReference type="Proteomes" id="UP000006727">
    <property type="component" value="Chromosome 17"/>
</dbReference>
<keyword evidence="1" id="KW-1133">Transmembrane helix</keyword>
<dbReference type="AlphaFoldDB" id="A0A2K1J2D2"/>
<proteinExistence type="predicted"/>
<feature type="transmembrane region" description="Helical" evidence="1">
    <location>
        <begin position="12"/>
        <end position="32"/>
    </location>
</feature>
<reference evidence="3" key="3">
    <citation type="submission" date="2020-12" db="UniProtKB">
        <authorList>
            <consortium name="EnsemblPlants"/>
        </authorList>
    </citation>
    <scope>IDENTIFICATION</scope>
</reference>
<dbReference type="GeneID" id="112294345"/>
<evidence type="ECO:0000313" key="4">
    <source>
        <dbReference type="Proteomes" id="UP000006727"/>
    </source>
</evidence>
<dbReference type="EnsemblPlants" id="Pp3c17_1320V3.1">
    <property type="protein sequence ID" value="Pp3c17_1320V3.1"/>
    <property type="gene ID" value="Pp3c17_1320"/>
</dbReference>
<dbReference type="KEGG" id="ppp:112294345"/>
<evidence type="ECO:0000313" key="3">
    <source>
        <dbReference type="EnsemblPlants" id="Pp3c17_1320V3.1"/>
    </source>
</evidence>
<evidence type="ECO:0000256" key="1">
    <source>
        <dbReference type="SAM" id="Phobius"/>
    </source>
</evidence>
<gene>
    <name evidence="3" type="primary">LOC112294345</name>
    <name evidence="2" type="ORF">PHYPA_021534</name>
</gene>
<keyword evidence="1" id="KW-0472">Membrane</keyword>
<name>A0A2K1J2D2_PHYPA</name>
<organism evidence="2">
    <name type="scientific">Physcomitrium patens</name>
    <name type="common">Spreading-leaved earth moss</name>
    <name type="synonym">Physcomitrella patens</name>
    <dbReference type="NCBI Taxonomy" id="3218"/>
    <lineage>
        <taxon>Eukaryota</taxon>
        <taxon>Viridiplantae</taxon>
        <taxon>Streptophyta</taxon>
        <taxon>Embryophyta</taxon>
        <taxon>Bryophyta</taxon>
        <taxon>Bryophytina</taxon>
        <taxon>Bryopsida</taxon>
        <taxon>Funariidae</taxon>
        <taxon>Funariales</taxon>
        <taxon>Funariaceae</taxon>
        <taxon>Physcomitrium</taxon>
    </lineage>
</organism>
<protein>
    <submittedName>
        <fullName evidence="2 3">Uncharacterized protein</fullName>
    </submittedName>
</protein>
<reference evidence="2 4" key="2">
    <citation type="journal article" date="2018" name="Plant J.">
        <title>The Physcomitrella patens chromosome-scale assembly reveals moss genome structure and evolution.</title>
        <authorList>
            <person name="Lang D."/>
            <person name="Ullrich K.K."/>
            <person name="Murat F."/>
            <person name="Fuchs J."/>
            <person name="Jenkins J."/>
            <person name="Haas F.B."/>
            <person name="Piednoel M."/>
            <person name="Gundlach H."/>
            <person name="Van Bel M."/>
            <person name="Meyberg R."/>
            <person name="Vives C."/>
            <person name="Morata J."/>
            <person name="Symeonidi A."/>
            <person name="Hiss M."/>
            <person name="Muchero W."/>
            <person name="Kamisugi Y."/>
            <person name="Saleh O."/>
            <person name="Blanc G."/>
            <person name="Decker E.L."/>
            <person name="van Gessel N."/>
            <person name="Grimwood J."/>
            <person name="Hayes R.D."/>
            <person name="Graham S.W."/>
            <person name="Gunter L.E."/>
            <person name="McDaniel S.F."/>
            <person name="Hoernstein S.N.W."/>
            <person name="Larsson A."/>
            <person name="Li F.W."/>
            <person name="Perroud P.F."/>
            <person name="Phillips J."/>
            <person name="Ranjan P."/>
            <person name="Rokshar D.S."/>
            <person name="Rothfels C.J."/>
            <person name="Schneider L."/>
            <person name="Shu S."/>
            <person name="Stevenson D.W."/>
            <person name="Thummler F."/>
            <person name="Tillich M."/>
            <person name="Villarreal Aguilar J.C."/>
            <person name="Widiez T."/>
            <person name="Wong G.K."/>
            <person name="Wymore A."/>
            <person name="Zhang Y."/>
            <person name="Zimmer A.D."/>
            <person name="Quatrano R.S."/>
            <person name="Mayer K.F.X."/>
            <person name="Goodstein D."/>
            <person name="Casacuberta J.M."/>
            <person name="Vandepoele K."/>
            <person name="Reski R."/>
            <person name="Cuming A.C."/>
            <person name="Tuskan G.A."/>
            <person name="Maumus F."/>
            <person name="Salse J."/>
            <person name="Schmutz J."/>
            <person name="Rensing S.A."/>
        </authorList>
    </citation>
    <scope>NUCLEOTIDE SEQUENCE [LARGE SCALE GENOMIC DNA]</scope>
    <source>
        <strain evidence="3 4">cv. Gransden 2004</strain>
    </source>
</reference>